<evidence type="ECO:0000256" key="1">
    <source>
        <dbReference type="ARBA" id="ARBA00038240"/>
    </source>
</evidence>
<dbReference type="PANTHER" id="PTHR21064:SF6">
    <property type="entry name" value="AMINOGLYCOSIDE PHOSPHOTRANSFERASE DOMAIN-CONTAINING PROTEIN"/>
    <property type="match status" value="1"/>
</dbReference>
<dbReference type="Proteomes" id="UP000319578">
    <property type="component" value="Unassembled WGS sequence"/>
</dbReference>
<comment type="similarity">
    <text evidence="1">Belongs to the pseudomonas-type ThrB family.</text>
</comment>
<protein>
    <recommendedName>
        <fullName evidence="2">Aminoglycoside phosphotransferase domain-containing protein</fullName>
    </recommendedName>
</protein>
<dbReference type="Proteomes" id="UP000036834">
    <property type="component" value="Unassembled WGS sequence"/>
</dbReference>
<dbReference type="PANTHER" id="PTHR21064">
    <property type="entry name" value="AMINOGLYCOSIDE PHOSPHOTRANSFERASE DOMAIN-CONTAINING PROTEIN-RELATED"/>
    <property type="match status" value="1"/>
</dbReference>
<dbReference type="EMBL" id="LGIQ01000011">
    <property type="protein sequence ID" value="KNB70148.1"/>
    <property type="molecule type" value="Genomic_DNA"/>
</dbReference>
<dbReference type="InterPro" id="IPR050249">
    <property type="entry name" value="Pseudomonas-type_ThrB"/>
</dbReference>
<dbReference type="EMBL" id="BJON01000009">
    <property type="protein sequence ID" value="GED68904.1"/>
    <property type="molecule type" value="Genomic_DNA"/>
</dbReference>
<evidence type="ECO:0000313" key="5">
    <source>
        <dbReference type="Proteomes" id="UP000036834"/>
    </source>
</evidence>
<dbReference type="InterPro" id="IPR011009">
    <property type="entry name" value="Kinase-like_dom_sf"/>
</dbReference>
<dbReference type="Pfam" id="PF01636">
    <property type="entry name" value="APH"/>
    <property type="match status" value="1"/>
</dbReference>
<accession>A0A0K9YN24</accession>
<evidence type="ECO:0000259" key="2">
    <source>
        <dbReference type="Pfam" id="PF01636"/>
    </source>
</evidence>
<reference evidence="3 6" key="3">
    <citation type="submission" date="2019-06" db="EMBL/GenBank/DDBJ databases">
        <title>Whole genome shotgun sequence of Brevibacillus reuszeri NBRC 15719.</title>
        <authorList>
            <person name="Hosoyama A."/>
            <person name="Uohara A."/>
            <person name="Ohji S."/>
            <person name="Ichikawa N."/>
        </authorList>
    </citation>
    <scope>NUCLEOTIDE SEQUENCE [LARGE SCALE GENOMIC DNA]</scope>
    <source>
        <strain evidence="3 6">NBRC 15719</strain>
    </source>
</reference>
<organism evidence="4 5">
    <name type="scientific">Brevibacillus reuszeri</name>
    <dbReference type="NCBI Taxonomy" id="54915"/>
    <lineage>
        <taxon>Bacteria</taxon>
        <taxon>Bacillati</taxon>
        <taxon>Bacillota</taxon>
        <taxon>Bacilli</taxon>
        <taxon>Bacillales</taxon>
        <taxon>Paenibacillaceae</taxon>
        <taxon>Brevibacillus</taxon>
    </lineage>
</organism>
<proteinExistence type="inferred from homology"/>
<reference evidence="4" key="2">
    <citation type="submission" date="2015-07" db="EMBL/GenBank/DDBJ databases">
        <title>MeaNS - Measles Nucleotide Surveillance Program.</title>
        <authorList>
            <person name="Tran T."/>
            <person name="Druce J."/>
        </authorList>
    </citation>
    <scope>NUCLEOTIDE SEQUENCE</scope>
    <source>
        <strain evidence="4">DSM 9887</strain>
    </source>
</reference>
<reference evidence="5" key="1">
    <citation type="submission" date="2015-07" db="EMBL/GenBank/DDBJ databases">
        <title>Genome sequencing project for genomic taxonomy and phylogenomics of Bacillus-like bacteria.</title>
        <authorList>
            <person name="Liu B."/>
            <person name="Wang J."/>
            <person name="Zhu Y."/>
            <person name="Liu G."/>
            <person name="Chen Q."/>
            <person name="Chen Z."/>
            <person name="Lan J."/>
            <person name="Che J."/>
            <person name="Ge C."/>
            <person name="Shi H."/>
            <person name="Pan Z."/>
            <person name="Liu X."/>
        </authorList>
    </citation>
    <scope>NUCLEOTIDE SEQUENCE [LARGE SCALE GENOMIC DNA]</scope>
    <source>
        <strain evidence="5">DSM 9887</strain>
    </source>
</reference>
<dbReference type="InterPro" id="IPR002575">
    <property type="entry name" value="Aminoglycoside_PTrfase"/>
</dbReference>
<dbReference type="STRING" id="54915.ADS79_28345"/>
<dbReference type="PATRIC" id="fig|54915.3.peg.4874"/>
<dbReference type="Gene3D" id="3.90.1200.10">
    <property type="match status" value="1"/>
</dbReference>
<dbReference type="GO" id="GO:0009088">
    <property type="term" value="P:threonine biosynthetic process"/>
    <property type="evidence" value="ECO:0007669"/>
    <property type="project" value="TreeGrafter"/>
</dbReference>
<gene>
    <name evidence="3" type="primary">yerI</name>
    <name evidence="4" type="ORF">ADS79_28345</name>
    <name evidence="3" type="ORF">BRE01_26060</name>
</gene>
<evidence type="ECO:0000313" key="6">
    <source>
        <dbReference type="Proteomes" id="UP000319578"/>
    </source>
</evidence>
<sequence>MLPHIQRLYTDHILKEGLRRYGVTQEDVRFLGGFDSYVYEYTKNNASFILKISHSTRRSESEIHGEMDWLHYLGKNGVSVAKSIPSDQGHLVEVIGERASYFTAVAYEKAPGQLPTKVMWNESFFEEWGRITGKLHALSKSYQASNPAWKRKEWYEEEHVNLQRFIPSDQKAVIAKSNDLLDRLKNLPKDKDMYGMIHGDLHLHNFHAHAGAITLFDFDDSAYHYFVYDIAVVLFYAFFRPLQQAEDKQLFIREFFASFLKGYRQENDFPTEWLAYLPDFLKLRHLILYVVFLQTLEGQEMEAEDRVTMDRLRRVIEEEWPIIDVDFRKMK</sequence>
<evidence type="ECO:0000313" key="4">
    <source>
        <dbReference type="EMBL" id="KNB70148.1"/>
    </source>
</evidence>
<name>A0A0K9YN24_9BACL</name>
<dbReference type="AlphaFoldDB" id="A0A0K9YN24"/>
<dbReference type="GO" id="GO:0004413">
    <property type="term" value="F:homoserine kinase activity"/>
    <property type="evidence" value="ECO:0007669"/>
    <property type="project" value="TreeGrafter"/>
</dbReference>
<keyword evidence="6" id="KW-1185">Reference proteome</keyword>
<comment type="caution">
    <text evidence="4">The sequence shown here is derived from an EMBL/GenBank/DDBJ whole genome shotgun (WGS) entry which is preliminary data.</text>
</comment>
<evidence type="ECO:0000313" key="3">
    <source>
        <dbReference type="EMBL" id="GED68904.1"/>
    </source>
</evidence>
<feature type="domain" description="Aminoglycoside phosphotransferase" evidence="2">
    <location>
        <begin position="29"/>
        <end position="255"/>
    </location>
</feature>
<dbReference type="SUPFAM" id="SSF56112">
    <property type="entry name" value="Protein kinase-like (PK-like)"/>
    <property type="match status" value="1"/>
</dbReference>